<dbReference type="AlphaFoldDB" id="I2GHI6"/>
<keyword evidence="2" id="KW-1185">Reference proteome</keyword>
<reference evidence="1 2" key="1">
    <citation type="journal article" date="2012" name="J. Bacteriol.">
        <title>Genome Sequence of the Filamentous Bacterium Fibrisoma limi BUZ 3T.</title>
        <authorList>
            <person name="Filippini M."/>
            <person name="Qi W."/>
            <person name="Jaenicke S."/>
            <person name="Goesmann A."/>
            <person name="Smits T.H."/>
            <person name="Bagheri H.C."/>
        </authorList>
    </citation>
    <scope>NUCLEOTIDE SEQUENCE [LARGE SCALE GENOMIC DNA]</scope>
    <source>
        <strain evidence="2">BUZ 3T</strain>
    </source>
</reference>
<dbReference type="STRING" id="1185876.BN8_02453"/>
<name>I2GHI6_9BACT</name>
<sequence length="198" mass="22981">MAGCISSGVDSFIKEIYFELANILEVNVESPKTDSFLEYMRALFSILNKNLAGQEAYILLEEVPICEGDNLKEFTEKIIQLINVKTQEKSLSKIKFIVSSIDNPMIYINRFQVKVTQYLKFIEITYWPEEEIRSLNQLLQTQLSVRLDDTFNSKLIVKSKGCPRFIKAFYRNLISISTSESESLEIALRETTHDFYYL</sequence>
<gene>
    <name evidence="1" type="ORF">BN8_02453</name>
</gene>
<comment type="caution">
    <text evidence="1">The sequence shown here is derived from an EMBL/GenBank/DDBJ whole genome shotgun (WGS) entry which is preliminary data.</text>
</comment>
<dbReference type="Proteomes" id="UP000009309">
    <property type="component" value="Unassembled WGS sequence"/>
</dbReference>
<protein>
    <submittedName>
        <fullName evidence="1">Nucleoside phosphorylase-like protein</fullName>
    </submittedName>
</protein>
<evidence type="ECO:0000313" key="1">
    <source>
        <dbReference type="EMBL" id="CCH53361.1"/>
    </source>
</evidence>
<evidence type="ECO:0000313" key="2">
    <source>
        <dbReference type="Proteomes" id="UP000009309"/>
    </source>
</evidence>
<proteinExistence type="predicted"/>
<dbReference type="EMBL" id="CAIT01000006">
    <property type="protein sequence ID" value="CCH53361.1"/>
    <property type="molecule type" value="Genomic_DNA"/>
</dbReference>
<organism evidence="1 2">
    <name type="scientific">Fibrisoma limi BUZ 3</name>
    <dbReference type="NCBI Taxonomy" id="1185876"/>
    <lineage>
        <taxon>Bacteria</taxon>
        <taxon>Pseudomonadati</taxon>
        <taxon>Bacteroidota</taxon>
        <taxon>Cytophagia</taxon>
        <taxon>Cytophagales</taxon>
        <taxon>Spirosomataceae</taxon>
        <taxon>Fibrisoma</taxon>
    </lineage>
</organism>
<accession>I2GHI6</accession>